<accession>A0A814D698</accession>
<dbReference type="OrthoDB" id="10566123at2759"/>
<dbReference type="EMBL" id="CAJNOC010002812">
    <property type="protein sequence ID" value="CAF0952791.1"/>
    <property type="molecule type" value="Genomic_DNA"/>
</dbReference>
<name>A0A814D698_9BILA</name>
<evidence type="ECO:0000313" key="2">
    <source>
        <dbReference type="Proteomes" id="UP000663879"/>
    </source>
</evidence>
<evidence type="ECO:0000313" key="1">
    <source>
        <dbReference type="EMBL" id="CAF0952791.1"/>
    </source>
</evidence>
<sequence length="135" mass="16218">MHKSSKCMTMLPVEMECLKEYENLKFLAKTNVEFKFSDQYKKRLDRLQQNYDNPSSDEKIIKFIKYFIKQWLNGSVSPTIWNHHQTDKRRTNNDVERFHSGLSRSNITVHPRVDETKKQIKLIDSKARDVFYKSK</sequence>
<protein>
    <submittedName>
        <fullName evidence="1">Uncharacterized protein</fullName>
    </submittedName>
</protein>
<organism evidence="1 2">
    <name type="scientific">Brachionus calyciflorus</name>
    <dbReference type="NCBI Taxonomy" id="104777"/>
    <lineage>
        <taxon>Eukaryota</taxon>
        <taxon>Metazoa</taxon>
        <taxon>Spiralia</taxon>
        <taxon>Gnathifera</taxon>
        <taxon>Rotifera</taxon>
        <taxon>Eurotatoria</taxon>
        <taxon>Monogononta</taxon>
        <taxon>Pseudotrocha</taxon>
        <taxon>Ploima</taxon>
        <taxon>Brachionidae</taxon>
        <taxon>Brachionus</taxon>
    </lineage>
</organism>
<keyword evidence="2" id="KW-1185">Reference proteome</keyword>
<proteinExistence type="predicted"/>
<comment type="caution">
    <text evidence="1">The sequence shown here is derived from an EMBL/GenBank/DDBJ whole genome shotgun (WGS) entry which is preliminary data.</text>
</comment>
<gene>
    <name evidence="1" type="ORF">OXX778_LOCUS14035</name>
</gene>
<dbReference type="Proteomes" id="UP000663879">
    <property type="component" value="Unassembled WGS sequence"/>
</dbReference>
<reference evidence="1" key="1">
    <citation type="submission" date="2021-02" db="EMBL/GenBank/DDBJ databases">
        <authorList>
            <person name="Nowell W R."/>
        </authorList>
    </citation>
    <scope>NUCLEOTIDE SEQUENCE</scope>
    <source>
        <strain evidence="1">Ploen Becks lab</strain>
    </source>
</reference>
<dbReference type="AlphaFoldDB" id="A0A814D698"/>